<dbReference type="NCBIfam" id="NF007422">
    <property type="entry name" value="PRK09965.1"/>
    <property type="match status" value="1"/>
</dbReference>
<dbReference type="Pfam" id="PF00355">
    <property type="entry name" value="Rieske"/>
    <property type="match status" value="1"/>
</dbReference>
<sequence length="119" mass="11997">MNAAAPSPTVTLCPAGDLPPGAVRVAEITPPIAVFNVDGVLYAIDDTCSHAQASLADGDVDGCHVECPFHASAFDLRTGEPDGLPASLPVRTHAVEVRDGMVVVLVGVSPAGRAGEPGT</sequence>
<dbReference type="PROSITE" id="PS51296">
    <property type="entry name" value="RIESKE"/>
    <property type="match status" value="1"/>
</dbReference>
<evidence type="ECO:0000313" key="2">
    <source>
        <dbReference type="EMBL" id="MBW0126386.1"/>
    </source>
</evidence>
<accession>A0ABS6U317</accession>
<evidence type="ECO:0000259" key="1">
    <source>
        <dbReference type="PROSITE" id="PS51296"/>
    </source>
</evidence>
<proteinExistence type="predicted"/>
<organism evidence="2 3">
    <name type="scientific">Pseudonocardia oceani</name>
    <dbReference type="NCBI Taxonomy" id="2792013"/>
    <lineage>
        <taxon>Bacteria</taxon>
        <taxon>Bacillati</taxon>
        <taxon>Actinomycetota</taxon>
        <taxon>Actinomycetes</taxon>
        <taxon>Pseudonocardiales</taxon>
        <taxon>Pseudonocardiaceae</taxon>
        <taxon>Pseudonocardia</taxon>
    </lineage>
</organism>
<dbReference type="PANTHER" id="PTHR21496:SF23">
    <property type="entry name" value="3-PHENYLPROPIONATE_CINNAMIC ACID DIOXYGENASE FERREDOXIN SUBUNIT"/>
    <property type="match status" value="1"/>
</dbReference>
<feature type="domain" description="Rieske" evidence="1">
    <location>
        <begin position="10"/>
        <end position="104"/>
    </location>
</feature>
<dbReference type="Proteomes" id="UP000694300">
    <property type="component" value="Unassembled WGS sequence"/>
</dbReference>
<keyword evidence="3" id="KW-1185">Reference proteome</keyword>
<name>A0ABS6U317_9PSEU</name>
<dbReference type="PANTHER" id="PTHR21496">
    <property type="entry name" value="FERREDOXIN-RELATED"/>
    <property type="match status" value="1"/>
</dbReference>
<dbReference type="InterPro" id="IPR017941">
    <property type="entry name" value="Rieske_2Fe-2S"/>
</dbReference>
<dbReference type="EC" id="1.14.12.19" evidence="2"/>
<dbReference type="CDD" id="cd03528">
    <property type="entry name" value="Rieske_RO_ferredoxin"/>
    <property type="match status" value="1"/>
</dbReference>
<reference evidence="2 3" key="1">
    <citation type="submission" date="2020-11" db="EMBL/GenBank/DDBJ databases">
        <title>Pseudonocardia abyssalis sp. nov. and Pseudonocardia oceani sp. nov., description and phylogenomic analysis of two novel actinomycetes isolated from the deep Southern Ocean.</title>
        <authorList>
            <person name="Parra J."/>
        </authorList>
    </citation>
    <scope>NUCLEOTIDE SEQUENCE [LARGE SCALE GENOMIC DNA]</scope>
    <source>
        <strain evidence="3">KRD185</strain>
    </source>
</reference>
<keyword evidence="2" id="KW-0223">Dioxygenase</keyword>
<evidence type="ECO:0000313" key="3">
    <source>
        <dbReference type="Proteomes" id="UP000694300"/>
    </source>
</evidence>
<dbReference type="RefSeq" id="WP_218588712.1">
    <property type="nucleotide sequence ID" value="NZ_JADQDE010000003.1"/>
</dbReference>
<dbReference type="GO" id="GO:0008695">
    <property type="term" value="F:3-phenylpropionate dioxygenase activity"/>
    <property type="evidence" value="ECO:0007669"/>
    <property type="project" value="UniProtKB-EC"/>
</dbReference>
<comment type="caution">
    <text evidence="2">The sequence shown here is derived from an EMBL/GenBank/DDBJ whole genome shotgun (WGS) entry which is preliminary data.</text>
</comment>
<gene>
    <name evidence="2" type="ORF">I4I82_01575</name>
</gene>
<protein>
    <submittedName>
        <fullName evidence="2">Bifunctional 3-phenylpropionate/cinnamic acid dioxygenase ferredoxin subunit</fullName>
        <ecNumber evidence="2">1.14.12.19</ecNumber>
    </submittedName>
</protein>
<dbReference type="EMBL" id="JADQDF010000001">
    <property type="protein sequence ID" value="MBW0126386.1"/>
    <property type="molecule type" value="Genomic_DNA"/>
</dbReference>
<keyword evidence="2" id="KW-0560">Oxidoreductase</keyword>